<dbReference type="PANTHER" id="PTHR14690">
    <property type="entry name" value="IQ MOTIF CONTAINING WITH AAA DOMAIN 1"/>
    <property type="match status" value="1"/>
</dbReference>
<dbReference type="InterPro" id="IPR052267">
    <property type="entry name" value="N-DRC_Component"/>
</dbReference>
<accession>A0AAN9ACI8</accession>
<keyword evidence="3" id="KW-1185">Reference proteome</keyword>
<protein>
    <submittedName>
        <fullName evidence="2">Uncharacterized protein</fullName>
    </submittedName>
</protein>
<proteinExistence type="predicted"/>
<evidence type="ECO:0000256" key="1">
    <source>
        <dbReference type="SAM" id="MobiDB-lite"/>
    </source>
</evidence>
<name>A0AAN9ACI8_HALRR</name>
<sequence length="121" mass="14382">MRYDEEIFLGLRRDPTLDRSWEEKLKKVKEERYKTQEMRKTDFESTQKRIQTKIIYEDGTHLLTTMEDKIRHWIFEKKHETGKFPDLPEEEEGGSSSIVGMARPDNDSGSEKSEKKVNSIE</sequence>
<feature type="region of interest" description="Disordered" evidence="1">
    <location>
        <begin position="81"/>
        <end position="121"/>
    </location>
</feature>
<dbReference type="Proteomes" id="UP001381693">
    <property type="component" value="Unassembled WGS sequence"/>
</dbReference>
<comment type="caution">
    <text evidence="2">The sequence shown here is derived from an EMBL/GenBank/DDBJ whole genome shotgun (WGS) entry which is preliminary data.</text>
</comment>
<dbReference type="AlphaFoldDB" id="A0AAN9ACI8"/>
<feature type="compositionally biased region" description="Basic and acidic residues" evidence="1">
    <location>
        <begin position="104"/>
        <end position="121"/>
    </location>
</feature>
<organism evidence="2 3">
    <name type="scientific">Halocaridina rubra</name>
    <name type="common">Hawaiian red shrimp</name>
    <dbReference type="NCBI Taxonomy" id="373956"/>
    <lineage>
        <taxon>Eukaryota</taxon>
        <taxon>Metazoa</taxon>
        <taxon>Ecdysozoa</taxon>
        <taxon>Arthropoda</taxon>
        <taxon>Crustacea</taxon>
        <taxon>Multicrustacea</taxon>
        <taxon>Malacostraca</taxon>
        <taxon>Eumalacostraca</taxon>
        <taxon>Eucarida</taxon>
        <taxon>Decapoda</taxon>
        <taxon>Pleocyemata</taxon>
        <taxon>Caridea</taxon>
        <taxon>Atyoidea</taxon>
        <taxon>Atyidae</taxon>
        <taxon>Halocaridina</taxon>
    </lineage>
</organism>
<dbReference type="PANTHER" id="PTHR14690:SF0">
    <property type="entry name" value="IQ MOTIF CONTAINING WITH AAA DOMAIN 1"/>
    <property type="match status" value="1"/>
</dbReference>
<reference evidence="2 3" key="1">
    <citation type="submission" date="2023-11" db="EMBL/GenBank/DDBJ databases">
        <title>Halocaridina rubra genome assembly.</title>
        <authorList>
            <person name="Smith C."/>
        </authorList>
    </citation>
    <scope>NUCLEOTIDE SEQUENCE [LARGE SCALE GENOMIC DNA]</scope>
    <source>
        <strain evidence="2">EP-1</strain>
        <tissue evidence="2">Whole</tissue>
    </source>
</reference>
<gene>
    <name evidence="2" type="ORF">SK128_024580</name>
</gene>
<dbReference type="EMBL" id="JAXCGZ010005808">
    <property type="protein sequence ID" value="KAK7080740.1"/>
    <property type="molecule type" value="Genomic_DNA"/>
</dbReference>
<evidence type="ECO:0000313" key="2">
    <source>
        <dbReference type="EMBL" id="KAK7080740.1"/>
    </source>
</evidence>
<evidence type="ECO:0000313" key="3">
    <source>
        <dbReference type="Proteomes" id="UP001381693"/>
    </source>
</evidence>